<dbReference type="Gene3D" id="4.10.240.10">
    <property type="entry name" value="Zn(2)-C6 fungal-type DNA-binding domain"/>
    <property type="match status" value="1"/>
</dbReference>
<comment type="caution">
    <text evidence="6">The sequence shown here is derived from an EMBL/GenBank/DDBJ whole genome shotgun (WGS) entry which is preliminary data.</text>
</comment>
<dbReference type="VEuPathDB" id="FungiDB:BO70DRAFT_232878"/>
<dbReference type="GO" id="GO:0008270">
    <property type="term" value="F:zinc ion binding"/>
    <property type="evidence" value="ECO:0007669"/>
    <property type="project" value="InterPro"/>
</dbReference>
<dbReference type="InterPro" id="IPR053157">
    <property type="entry name" value="Sterol_Uptake_Regulator"/>
</dbReference>
<dbReference type="Proteomes" id="UP000247233">
    <property type="component" value="Unassembled WGS sequence"/>
</dbReference>
<keyword evidence="7" id="KW-1185">Reference proteome</keyword>
<keyword evidence="1" id="KW-0805">Transcription regulation</keyword>
<evidence type="ECO:0000256" key="1">
    <source>
        <dbReference type="ARBA" id="ARBA00023015"/>
    </source>
</evidence>
<dbReference type="RefSeq" id="XP_025400398.1">
    <property type="nucleotide sequence ID" value="XM_025538802.1"/>
</dbReference>
<keyword evidence="3" id="KW-0804">Transcription</keyword>
<proteinExistence type="predicted"/>
<dbReference type="SUPFAM" id="SSF57701">
    <property type="entry name" value="Zn2/Cys6 DNA-binding domain"/>
    <property type="match status" value="1"/>
</dbReference>
<keyword evidence="4" id="KW-0539">Nucleus</keyword>
<dbReference type="CDD" id="cd00067">
    <property type="entry name" value="GAL4"/>
    <property type="match status" value="1"/>
</dbReference>
<feature type="domain" description="Zn(2)-C6 fungal-type" evidence="5">
    <location>
        <begin position="13"/>
        <end position="43"/>
    </location>
</feature>
<dbReference type="InterPro" id="IPR001138">
    <property type="entry name" value="Zn2Cys6_DnaBD"/>
</dbReference>
<dbReference type="PROSITE" id="PS00463">
    <property type="entry name" value="ZN2_CY6_FUNGAL_1"/>
    <property type="match status" value="1"/>
</dbReference>
<dbReference type="PANTHER" id="PTHR47784:SF5">
    <property type="entry name" value="STEROL UPTAKE CONTROL PROTEIN 2"/>
    <property type="match status" value="1"/>
</dbReference>
<dbReference type="GO" id="GO:0003677">
    <property type="term" value="F:DNA binding"/>
    <property type="evidence" value="ECO:0007669"/>
    <property type="project" value="UniProtKB-KW"/>
</dbReference>
<dbReference type="PROSITE" id="PS50048">
    <property type="entry name" value="ZN2_CY6_FUNGAL_2"/>
    <property type="match status" value="1"/>
</dbReference>
<keyword evidence="2" id="KW-0238">DNA-binding</keyword>
<dbReference type="AlphaFoldDB" id="A0A317WF03"/>
<dbReference type="InterPro" id="IPR021858">
    <property type="entry name" value="Fun_TF"/>
</dbReference>
<dbReference type="Pfam" id="PF00172">
    <property type="entry name" value="Zn_clus"/>
    <property type="match status" value="1"/>
</dbReference>
<gene>
    <name evidence="6" type="ORF">BO70DRAFT_232878</name>
</gene>
<evidence type="ECO:0000256" key="3">
    <source>
        <dbReference type="ARBA" id="ARBA00023163"/>
    </source>
</evidence>
<evidence type="ECO:0000259" key="5">
    <source>
        <dbReference type="PROSITE" id="PS50048"/>
    </source>
</evidence>
<reference evidence="6 7" key="1">
    <citation type="submission" date="2016-12" db="EMBL/GenBank/DDBJ databases">
        <title>The genomes of Aspergillus section Nigri reveals drivers in fungal speciation.</title>
        <authorList>
            <consortium name="DOE Joint Genome Institute"/>
            <person name="Vesth T.C."/>
            <person name="Nybo J."/>
            <person name="Theobald S."/>
            <person name="Brandl J."/>
            <person name="Frisvad J.C."/>
            <person name="Nielsen K.F."/>
            <person name="Lyhne E.K."/>
            <person name="Kogle M.E."/>
            <person name="Kuo A."/>
            <person name="Riley R."/>
            <person name="Clum A."/>
            <person name="Nolan M."/>
            <person name="Lipzen A."/>
            <person name="Salamov A."/>
            <person name="Henrissat B."/>
            <person name="Wiebenga A."/>
            <person name="De Vries R.P."/>
            <person name="Grigoriev I.V."/>
            <person name="Mortensen U.H."/>
            <person name="Andersen M.R."/>
            <person name="Baker S.E."/>
        </authorList>
    </citation>
    <scope>NUCLEOTIDE SEQUENCE [LARGE SCALE GENOMIC DNA]</scope>
    <source>
        <strain evidence="6 7">CBS 117.55</strain>
    </source>
</reference>
<dbReference type="EMBL" id="MSFL01000009">
    <property type="protein sequence ID" value="PWY85056.1"/>
    <property type="molecule type" value="Genomic_DNA"/>
</dbReference>
<accession>A0A317WF03</accession>
<evidence type="ECO:0000256" key="2">
    <source>
        <dbReference type="ARBA" id="ARBA00023125"/>
    </source>
</evidence>
<evidence type="ECO:0000313" key="6">
    <source>
        <dbReference type="EMBL" id="PWY85056.1"/>
    </source>
</evidence>
<dbReference type="PANTHER" id="PTHR47784">
    <property type="entry name" value="STEROL UPTAKE CONTROL PROTEIN 2"/>
    <property type="match status" value="1"/>
</dbReference>
<protein>
    <recommendedName>
        <fullName evidence="5">Zn(2)-C6 fungal-type domain-containing protein</fullName>
    </recommendedName>
</protein>
<sequence length="376" mass="42841">MPLRRSHTKSHHGCVQCKQRRIKCDESRPTCGPCQKKKVSCVFKSHFIQAPPHHRVEEPFIRANSLVHEGPRLPLLELELLNHWHVATVQTLIHEKSTDTVLRVFVPQEALSHPFLMHSMLSLSALHLGHHGSIERRHQYIEAAMTHHNTSLSLCTPLLNNVTPENCHALFAFSCFVATFAFAAYGPKAHPRAQSVSDVLEVFKLVRGVASIVRQARPWIEAGRMRDLLQVGRQPRDRPEMTQSQELYTRLLSLHERQRQDDGVACYDSPSSVVARSSWELLNLLHLSTTLENPAAILRWPALMDSMYLDLLQHENGMALLVLAHYGVALDIMIESWWMAGWGRFLVNLVLDRLGPQSEPELAWAQEALNRRDAEH</sequence>
<name>A0A317WF03_9EURO</name>
<dbReference type="OrthoDB" id="5386330at2759"/>
<evidence type="ECO:0000256" key="4">
    <source>
        <dbReference type="ARBA" id="ARBA00023242"/>
    </source>
</evidence>
<dbReference type="GeneID" id="37061039"/>
<organism evidence="6 7">
    <name type="scientific">Aspergillus heteromorphus CBS 117.55</name>
    <dbReference type="NCBI Taxonomy" id="1448321"/>
    <lineage>
        <taxon>Eukaryota</taxon>
        <taxon>Fungi</taxon>
        <taxon>Dikarya</taxon>
        <taxon>Ascomycota</taxon>
        <taxon>Pezizomycotina</taxon>
        <taxon>Eurotiomycetes</taxon>
        <taxon>Eurotiomycetidae</taxon>
        <taxon>Eurotiales</taxon>
        <taxon>Aspergillaceae</taxon>
        <taxon>Aspergillus</taxon>
        <taxon>Aspergillus subgen. Circumdati</taxon>
    </lineage>
</organism>
<dbReference type="InterPro" id="IPR036864">
    <property type="entry name" value="Zn2-C6_fun-type_DNA-bd_sf"/>
</dbReference>
<dbReference type="SMART" id="SM00066">
    <property type="entry name" value="GAL4"/>
    <property type="match status" value="1"/>
</dbReference>
<dbReference type="Pfam" id="PF11951">
    <property type="entry name" value="Fungal_trans_2"/>
    <property type="match status" value="1"/>
</dbReference>
<dbReference type="GO" id="GO:0001228">
    <property type="term" value="F:DNA-binding transcription activator activity, RNA polymerase II-specific"/>
    <property type="evidence" value="ECO:0007669"/>
    <property type="project" value="TreeGrafter"/>
</dbReference>
<evidence type="ECO:0000313" key="7">
    <source>
        <dbReference type="Proteomes" id="UP000247233"/>
    </source>
</evidence>